<sequence>MIETGRIKALAAEKGVLDIVIEKDYVLDWVLWAISDNIILRNNLVFKGGTALHKMYFSDWRFSEDLDFTTVHYSNKHELDEYIPLLCNQIANKSGLRISLKGIEVSGDLANEWSFEAKLEYIGPRNQTGGNLPTVLLHITNNEPIMYEPVKKFVLNPYDDVPKYFAILTYAIEEILIEKLRTVLYQRCYPKDVYDLWRLLKETGNYIDIEKIMLYLSKKCLHRGIKHEGIPDEFNERVGRLQNQWDQGLKRQISNPPDFEIVHKELIDKINLMFQQKSYLEKGGTFMIESTYVLRYKKGDVEIEVQGDKAFVEEKFKELLNLGGQAAEKREKAAVEQITQTEKSLSLGEFMNRINPKSHGDKILVFGYYLEKIKGYEFFNLDDIEKCYQDARLPKTKNFSPYITQLIRQGYLMDSEQKKDNKKAWKLTKAGIDYVETYGQKKV</sequence>
<dbReference type="Pfam" id="PF08843">
    <property type="entry name" value="AbiEii"/>
    <property type="match status" value="1"/>
</dbReference>
<dbReference type="AlphaFoldDB" id="A0A3E2BQN5"/>
<gene>
    <name evidence="1" type="ORF">OP8BY_1022</name>
</gene>
<comment type="caution">
    <text evidence="1">The sequence shown here is derived from an EMBL/GenBank/DDBJ whole genome shotgun (WGS) entry which is preliminary data.</text>
</comment>
<evidence type="ECO:0008006" key="3">
    <source>
        <dbReference type="Google" id="ProtNLM"/>
    </source>
</evidence>
<accession>A0A3E2BQN5</accession>
<dbReference type="EMBL" id="QUAH01000001">
    <property type="protein sequence ID" value="RFT17080.1"/>
    <property type="molecule type" value="Genomic_DNA"/>
</dbReference>
<name>A0A3E2BQN5_9BACT</name>
<evidence type="ECO:0000313" key="2">
    <source>
        <dbReference type="Proteomes" id="UP000257323"/>
    </source>
</evidence>
<protein>
    <recommendedName>
        <fullName evidence="3">Nucleotidyl transferase AbiEii/AbiGii toxin family protein</fullName>
    </recommendedName>
</protein>
<proteinExistence type="predicted"/>
<dbReference type="Proteomes" id="UP000257323">
    <property type="component" value="Unassembled WGS sequence"/>
</dbReference>
<dbReference type="Gene3D" id="3.10.450.620">
    <property type="entry name" value="JHP933, nucleotidyltransferase-like core domain"/>
    <property type="match status" value="1"/>
</dbReference>
<dbReference type="InterPro" id="IPR014942">
    <property type="entry name" value="AbiEii"/>
</dbReference>
<organism evidence="1 2">
    <name type="scientific">Candidatus Saccharicenans subterraneus</name>
    <dbReference type="NCBI Taxonomy" id="2508984"/>
    <lineage>
        <taxon>Bacteria</taxon>
        <taxon>Candidatus Aminicenantota</taxon>
        <taxon>Candidatus Aminicenantia</taxon>
        <taxon>Candidatus Aminicenantales</taxon>
        <taxon>Candidatus Saccharicenantaceae</taxon>
        <taxon>Candidatus Saccharicenans</taxon>
    </lineage>
</organism>
<reference evidence="1 2" key="1">
    <citation type="submission" date="2018-08" db="EMBL/GenBank/DDBJ databases">
        <title>Genome analysis of the thermophilic bacterium of the candidate phylum Aminicenantes from deep subsurface aquifer revealed its physiology and ecological role.</title>
        <authorList>
            <person name="Kadnikov V.V."/>
            <person name="Mardanov A.V."/>
            <person name="Beletsky A.V."/>
            <person name="Karnachuk O.V."/>
            <person name="Ravin N.V."/>
        </authorList>
    </citation>
    <scope>NUCLEOTIDE SEQUENCE [LARGE SCALE GENOMIC DNA]</scope>
    <source>
        <strain evidence="1">BY38</strain>
    </source>
</reference>
<evidence type="ECO:0000313" key="1">
    <source>
        <dbReference type="EMBL" id="RFT17080.1"/>
    </source>
</evidence>